<dbReference type="Proteomes" id="UP000007799">
    <property type="component" value="Unassembled WGS sequence"/>
</dbReference>
<feature type="region of interest" description="Disordered" evidence="1">
    <location>
        <begin position="46"/>
        <end position="77"/>
    </location>
</feature>
<dbReference type="STRING" id="946362.F2US20"/>
<reference evidence="3" key="1">
    <citation type="submission" date="2009-08" db="EMBL/GenBank/DDBJ databases">
        <title>Annotation of Salpingoeca rosetta.</title>
        <authorList>
            <consortium name="The Broad Institute Genome Sequencing Platform"/>
            <person name="Russ C."/>
            <person name="Cuomo C."/>
            <person name="Burger G."/>
            <person name="Gray M.W."/>
            <person name="Holland P.W.H."/>
            <person name="King N."/>
            <person name="Lang F.B.F."/>
            <person name="Roger A.J."/>
            <person name="Ruiz-Trillo I."/>
            <person name="Young S.K."/>
            <person name="Zeng Q."/>
            <person name="Gargeya S."/>
            <person name="Alvarado L."/>
            <person name="Berlin A."/>
            <person name="Chapman S.B."/>
            <person name="Chen Z."/>
            <person name="Freedman E."/>
            <person name="Gellesch M."/>
            <person name="Goldberg J."/>
            <person name="Griggs A."/>
            <person name="Gujja S."/>
            <person name="Heilman E."/>
            <person name="Heiman D."/>
            <person name="Howarth C."/>
            <person name="Mehta T."/>
            <person name="Neiman D."/>
            <person name="Pearson M."/>
            <person name="Roberts A."/>
            <person name="Saif S."/>
            <person name="Shea T."/>
            <person name="Shenoy N."/>
            <person name="Sisk P."/>
            <person name="Stolte C."/>
            <person name="Sykes S."/>
            <person name="White J."/>
            <person name="Yandava C."/>
            <person name="Haas B."/>
            <person name="Nusbaum C."/>
            <person name="Birren B."/>
        </authorList>
    </citation>
    <scope>NUCLEOTIDE SEQUENCE [LARGE SCALE GENOMIC DNA]</scope>
    <source>
        <strain evidence="3">ATCC 50818</strain>
    </source>
</reference>
<dbReference type="GeneID" id="16068516"/>
<accession>F2US20</accession>
<protein>
    <recommendedName>
        <fullName evidence="2">Spatacsin C-terminal domain-containing protein</fullName>
    </recommendedName>
</protein>
<dbReference type="InterPro" id="IPR028103">
    <property type="entry name" value="Spatacsin"/>
</dbReference>
<feature type="region of interest" description="Disordered" evidence="1">
    <location>
        <begin position="979"/>
        <end position="999"/>
    </location>
</feature>
<dbReference type="InterPro" id="IPR028107">
    <property type="entry name" value="Spatacsin_C_dom"/>
</dbReference>
<organism evidence="4">
    <name type="scientific">Salpingoeca rosetta (strain ATCC 50818 / BSB-021)</name>
    <dbReference type="NCBI Taxonomy" id="946362"/>
    <lineage>
        <taxon>Eukaryota</taxon>
        <taxon>Choanoflagellata</taxon>
        <taxon>Craspedida</taxon>
        <taxon>Salpingoecidae</taxon>
        <taxon>Salpingoeca</taxon>
    </lineage>
</organism>
<dbReference type="OrthoDB" id="2018754at2759"/>
<feature type="compositionally biased region" description="Low complexity" evidence="1">
    <location>
        <begin position="639"/>
        <end position="653"/>
    </location>
</feature>
<dbReference type="InParanoid" id="F2US20"/>
<feature type="domain" description="Spatacsin C-terminal" evidence="2">
    <location>
        <begin position="1335"/>
        <end position="1581"/>
    </location>
</feature>
<name>F2US20_SALR5</name>
<dbReference type="PANTHER" id="PTHR13650">
    <property type="entry name" value="SPATACSIN"/>
    <property type="match status" value="1"/>
</dbReference>
<feature type="region of interest" description="Disordered" evidence="1">
    <location>
        <begin position="634"/>
        <end position="654"/>
    </location>
</feature>
<evidence type="ECO:0000256" key="1">
    <source>
        <dbReference type="SAM" id="MobiDB-lite"/>
    </source>
</evidence>
<dbReference type="GO" id="GO:0005737">
    <property type="term" value="C:cytoplasm"/>
    <property type="evidence" value="ECO:0007669"/>
    <property type="project" value="TreeGrafter"/>
</dbReference>
<evidence type="ECO:0000259" key="2">
    <source>
        <dbReference type="Pfam" id="PF14649"/>
    </source>
</evidence>
<evidence type="ECO:0000313" key="4">
    <source>
        <dbReference type="Proteomes" id="UP000007799"/>
    </source>
</evidence>
<dbReference type="KEGG" id="sre:PTSG_11070"/>
<sequence>MAIARDIEAMYPCASTEVAGVQRRKQQELPQLLFVLHFASMLAASTAQRERTPATGDKATGAKDKLDANSNDNSSNAAANAASARFEFRLRTLTDTEPDAEWWSAGDDDLPPSAAASVQSPLYSQVRLDFLDRMSDDGVDRLRAEALLTSHQVLALGEVDTDTMLSYWRVVRDACRHERFAFFTAPLRAACEAHEVTEDDITSLLDGMDTYSRLQAEKGFHGAGLFGLAYTLASDRDVRTLTRQIWRSGNVLADTRLSTVLPATALDAVKRHIAAVVTDNNFQLLALLLSRTNGWRWERNSPLEGVNFIDLNSAEDMTRYLQVQLSAKAAAAASNSGTPAAPTTPANETISTHAPAPVFDEDVDEPETTPELCHRLMRNNCLPSLLMLSAFDPGALQAAEGAEDVQLLLRAMNPTTPTPADGDLLLKLLQNATGTHARAVFAWLARTPAHTTDRVVSQDDVNSNNSNSSISGGARHWFVRRALPAFDSPELRSHALEDSLDFVFYIEQGRPLFAMQLFDREERGHLTPDATTRIYAAVMTRPMHLPCVAAALSFLSRLEREDVATYLRQDVQAAQRLIQTRTSHKTSSIGSSNVLSQDQSSLMTMHRHRAGQYLAALSRATQIILESKRGGHRVYEPDLSSSPSSLSSPSSSSIQTPADVIETWDLVLMIARRHGVVFVPDFLGYVDADNQWLFLTAYAQFYSVQPQHVIDVVQQQMNAGTTKEHVRAMLYKVVHTQPDTPTTAAAQTMVAHPHYTIPDGASDDAGNGLHLVDFLQLARDATQSCSASIPEVLLALAFRQRCPTMALLATCYGSNLTYTCLLVWLLTKLHSIGHVPLSAQLASIEADIVCEANGVCHLHIDSERGFSLCKEAIVLYIRLGFLNPLQACALCLCVDALGLFAEQAFKPVVKAIDLAHKHAERSATAVLHEEVKAGTTKGTWDALFLAFFKHTPTSLRAREILAAALRASNFPIADQHLHKRVHPNQQDGADTDKPSSPRTADAAVREAIAAGDFVDARARAIRAGLGTAAVDVAQAYEIAKKEVDIKTGSVHEENKRDDSLSRAIVTECLHHFERHSVDARTKALFFVSLVSAAFGVAEPHLPYATRVSGITKAADEALLLDTGLTLLPRSHHKMRSALRSIEVMLWQRRLEVQTYVINNTSGEPPIVPIDENETIGKRGWRGEEAQADKNPAHFKCPSRLLARSSNGYDEDDDEDEAVARVPESQERAFHLFLQVLLRRGSVGRAAHLCMLFNFYHPAIVAAQLSVYLAWETWTPDEAHPLAEEHLGLSFKEGDVEHCLQALVSAATLASACVARILANYRMAKKLCMPLQSFFSQEALKLEVLRRAYTCFAGFCYMDVLQEFRSLLNDQVHTFPAEGNVLGLCQFLVSVRNIREFEFIIAHLYRTQHFEQLLRRGMSHLDEQTKLDFQSFLRDFLDRQPRSHYKAELQEILPIFFDVSADLGAMLMDKADRILSDFVPDKMDSPDFVDALIMCTETLADAASHFLKAGAPSDARTCAWRAQLCALQTQHDDQLLLLSTDEAKERMRTISSFGACRILGEHYMPAAGDEKYCEPVFHNVIVVPGMLASATSSSSLSPFATTTAAATSLPDLDPPRYWDEFKRHTTLTPLFFRDMQRRLKRFLHDAQPENEAPFKAAFAAILMDCPFLVELELMVKMMPDICTKRLRAKCSALAVVQSASKTVFDVTPAAFADHTATW</sequence>
<dbReference type="EMBL" id="GL832993">
    <property type="protein sequence ID" value="EGD80425.1"/>
    <property type="molecule type" value="Genomic_DNA"/>
</dbReference>
<feature type="compositionally biased region" description="Low complexity" evidence="1">
    <location>
        <begin position="68"/>
        <end position="77"/>
    </location>
</feature>
<evidence type="ECO:0000313" key="3">
    <source>
        <dbReference type="EMBL" id="EGD80425.1"/>
    </source>
</evidence>
<dbReference type="Pfam" id="PF14649">
    <property type="entry name" value="Spatacsin_C"/>
    <property type="match status" value="1"/>
</dbReference>
<gene>
    <name evidence="3" type="ORF">PTSG_11070</name>
</gene>
<keyword evidence="4" id="KW-1185">Reference proteome</keyword>
<proteinExistence type="predicted"/>
<dbReference type="RefSeq" id="XP_004987989.1">
    <property type="nucleotide sequence ID" value="XM_004987932.1"/>
</dbReference>
<dbReference type="PANTHER" id="PTHR13650:SF0">
    <property type="entry name" value="SPATACSIN"/>
    <property type="match status" value="1"/>
</dbReference>
<dbReference type="eggNOG" id="KOG1884">
    <property type="taxonomic scope" value="Eukaryota"/>
</dbReference>